<dbReference type="SUPFAM" id="SSF52540">
    <property type="entry name" value="P-loop containing nucleoside triphosphate hydrolases"/>
    <property type="match status" value="1"/>
</dbReference>
<keyword evidence="2" id="KW-0808">Transferase</keyword>
<dbReference type="Gene3D" id="3.40.50.300">
    <property type="entry name" value="P-loop containing nucleotide triphosphate hydrolases"/>
    <property type="match status" value="1"/>
</dbReference>
<dbReference type="Pfam" id="PF03976">
    <property type="entry name" value="PPK2"/>
    <property type="match status" value="1"/>
</dbReference>
<dbReference type="GO" id="GO:0006793">
    <property type="term" value="P:phosphorus metabolic process"/>
    <property type="evidence" value="ECO:0007669"/>
    <property type="project" value="InterPro"/>
</dbReference>
<sequence length="305" mass="34538">MGKGKKKKSASKKGTSKKSGGGVDQADGPVDRLPQAEVVDSDSAEAGRTKMSRKEYEAELAVLQGELVAMQEWVKATGAKVCIVFEGRDTAGKGGTIKRIVERVSPRVFRIVALPAPTEREKSQMYLQRYVPHLPAAGEVVIFDRSWYNRAGVERVMGFCTPEQTERFLDMAPGIEKAMVDSGILLLKYWLEVGQEEQMKRIESRIDDPRKMWKLSDMDLLSYSRWYDYSRARDAMFASTDNAWAPWYVAQTDDKKRARLNIISHLLSRVPYGPLPDREIVLPERQQIGDYVPSDLPLRHIPTPF</sequence>
<proteinExistence type="inferred from homology"/>
<name>A0A6J7IJD5_9ZZZZ</name>
<feature type="domain" description="Polyphosphate kinase-2-related" evidence="5">
    <location>
        <begin position="51"/>
        <end position="272"/>
    </location>
</feature>
<organism evidence="6">
    <name type="scientific">freshwater metagenome</name>
    <dbReference type="NCBI Taxonomy" id="449393"/>
    <lineage>
        <taxon>unclassified sequences</taxon>
        <taxon>metagenomes</taxon>
        <taxon>ecological metagenomes</taxon>
    </lineage>
</organism>
<dbReference type="InterPro" id="IPR022488">
    <property type="entry name" value="PPK2-related"/>
</dbReference>
<dbReference type="PIRSF" id="PIRSF028756">
    <property type="entry name" value="PPK2_prd"/>
    <property type="match status" value="1"/>
</dbReference>
<dbReference type="GO" id="GO:0008976">
    <property type="term" value="F:polyphosphate kinase activity"/>
    <property type="evidence" value="ECO:0007669"/>
    <property type="project" value="InterPro"/>
</dbReference>
<dbReference type="InterPro" id="IPR016898">
    <property type="entry name" value="Polyphosphate_phosphotransfera"/>
</dbReference>
<evidence type="ECO:0000256" key="3">
    <source>
        <dbReference type="ARBA" id="ARBA00022777"/>
    </source>
</evidence>
<feature type="compositionally biased region" description="Basic residues" evidence="4">
    <location>
        <begin position="1"/>
        <end position="16"/>
    </location>
</feature>
<comment type="similarity">
    <text evidence="1">Belongs to the polyphosphate kinase 2 (PPK2) family. Class I subfamily.</text>
</comment>
<dbReference type="EMBL" id="CAFBNB010000113">
    <property type="protein sequence ID" value="CAB4930930.1"/>
    <property type="molecule type" value="Genomic_DNA"/>
</dbReference>
<dbReference type="AlphaFoldDB" id="A0A6J7IJD5"/>
<evidence type="ECO:0000256" key="4">
    <source>
        <dbReference type="SAM" id="MobiDB-lite"/>
    </source>
</evidence>
<feature type="region of interest" description="Disordered" evidence="4">
    <location>
        <begin position="1"/>
        <end position="51"/>
    </location>
</feature>
<dbReference type="InterPro" id="IPR027417">
    <property type="entry name" value="P-loop_NTPase"/>
</dbReference>
<reference evidence="6" key="1">
    <citation type="submission" date="2020-05" db="EMBL/GenBank/DDBJ databases">
        <authorList>
            <person name="Chiriac C."/>
            <person name="Salcher M."/>
            <person name="Ghai R."/>
            <person name="Kavagutti S V."/>
        </authorList>
    </citation>
    <scope>NUCLEOTIDE SEQUENCE</scope>
</reference>
<dbReference type="NCBIfam" id="TIGR03707">
    <property type="entry name" value="PPK2_P_aer"/>
    <property type="match status" value="1"/>
</dbReference>
<dbReference type="PANTHER" id="PTHR34383">
    <property type="entry name" value="POLYPHOSPHATE:AMP PHOSPHOTRANSFERASE-RELATED"/>
    <property type="match status" value="1"/>
</dbReference>
<evidence type="ECO:0000256" key="2">
    <source>
        <dbReference type="ARBA" id="ARBA00022679"/>
    </source>
</evidence>
<accession>A0A6J7IJD5</accession>
<dbReference type="PANTHER" id="PTHR34383:SF1">
    <property type="entry name" value="ADP-POLYPHOSPHATE PHOSPHOTRANSFERASE"/>
    <property type="match status" value="1"/>
</dbReference>
<protein>
    <submittedName>
        <fullName evidence="6">Unannotated protein</fullName>
    </submittedName>
</protein>
<keyword evidence="3" id="KW-0418">Kinase</keyword>
<dbReference type="InterPro" id="IPR022486">
    <property type="entry name" value="PPK2_PA0141"/>
</dbReference>
<evidence type="ECO:0000313" key="6">
    <source>
        <dbReference type="EMBL" id="CAB4930930.1"/>
    </source>
</evidence>
<gene>
    <name evidence="6" type="ORF">UFOPK3720_00711</name>
</gene>
<evidence type="ECO:0000259" key="5">
    <source>
        <dbReference type="Pfam" id="PF03976"/>
    </source>
</evidence>
<evidence type="ECO:0000256" key="1">
    <source>
        <dbReference type="ARBA" id="ARBA00009924"/>
    </source>
</evidence>